<organism evidence="1">
    <name type="scientific">Anguilla anguilla</name>
    <name type="common">European freshwater eel</name>
    <name type="synonym">Muraena anguilla</name>
    <dbReference type="NCBI Taxonomy" id="7936"/>
    <lineage>
        <taxon>Eukaryota</taxon>
        <taxon>Metazoa</taxon>
        <taxon>Chordata</taxon>
        <taxon>Craniata</taxon>
        <taxon>Vertebrata</taxon>
        <taxon>Euteleostomi</taxon>
        <taxon>Actinopterygii</taxon>
        <taxon>Neopterygii</taxon>
        <taxon>Teleostei</taxon>
        <taxon>Anguilliformes</taxon>
        <taxon>Anguillidae</taxon>
        <taxon>Anguilla</taxon>
    </lineage>
</organism>
<accession>A0A0E9VKK2</accession>
<proteinExistence type="predicted"/>
<dbReference type="AlphaFoldDB" id="A0A0E9VKK2"/>
<name>A0A0E9VKK2_ANGAN</name>
<sequence length="25" mass="2713">MAGCILITVFESTENAGLLFKIQIT</sequence>
<dbReference type="EMBL" id="GBXM01029908">
    <property type="protein sequence ID" value="JAH78669.1"/>
    <property type="molecule type" value="Transcribed_RNA"/>
</dbReference>
<evidence type="ECO:0000313" key="1">
    <source>
        <dbReference type="EMBL" id="JAH78669.1"/>
    </source>
</evidence>
<reference evidence="1" key="2">
    <citation type="journal article" date="2015" name="Fish Shellfish Immunol.">
        <title>Early steps in the European eel (Anguilla anguilla)-Vibrio vulnificus interaction in the gills: Role of the RtxA13 toxin.</title>
        <authorList>
            <person name="Callol A."/>
            <person name="Pajuelo D."/>
            <person name="Ebbesson L."/>
            <person name="Teles M."/>
            <person name="MacKenzie S."/>
            <person name="Amaro C."/>
        </authorList>
    </citation>
    <scope>NUCLEOTIDE SEQUENCE</scope>
</reference>
<reference evidence="1" key="1">
    <citation type="submission" date="2014-11" db="EMBL/GenBank/DDBJ databases">
        <authorList>
            <person name="Amaro Gonzalez C."/>
        </authorList>
    </citation>
    <scope>NUCLEOTIDE SEQUENCE</scope>
</reference>
<protein>
    <submittedName>
        <fullName evidence="1">Uncharacterized protein</fullName>
    </submittedName>
</protein>